<proteinExistence type="predicted"/>
<dbReference type="AlphaFoldDB" id="A0A348AF41"/>
<reference evidence="1 2" key="1">
    <citation type="journal article" date="2018" name="Int. J. Syst. Evol. Microbiol.">
        <title>Methylomusa anaerophila gen. nov., sp. nov., an anaerobic methanol-utilizing bacterium isolated from a microbial fuel cell.</title>
        <authorList>
            <person name="Amano N."/>
            <person name="Yamamuro A."/>
            <person name="Miyahara M."/>
            <person name="Kouzuma A."/>
            <person name="Abe T."/>
            <person name="Watanabe K."/>
        </authorList>
    </citation>
    <scope>NUCLEOTIDE SEQUENCE [LARGE SCALE GENOMIC DNA]</scope>
    <source>
        <strain evidence="1 2">MMFC1</strain>
    </source>
</reference>
<organism evidence="1 2">
    <name type="scientific">Methylomusa anaerophila</name>
    <dbReference type="NCBI Taxonomy" id="1930071"/>
    <lineage>
        <taxon>Bacteria</taxon>
        <taxon>Bacillati</taxon>
        <taxon>Bacillota</taxon>
        <taxon>Negativicutes</taxon>
        <taxon>Selenomonadales</taxon>
        <taxon>Sporomusaceae</taxon>
        <taxon>Methylomusa</taxon>
    </lineage>
</organism>
<keyword evidence="2" id="KW-1185">Reference proteome</keyword>
<protein>
    <submittedName>
        <fullName evidence="1">Uncharacterized protein</fullName>
    </submittedName>
</protein>
<dbReference type="EMBL" id="AP018449">
    <property type="protein sequence ID" value="BBB89689.1"/>
    <property type="molecule type" value="Genomic_DNA"/>
</dbReference>
<sequence length="214" mass="25013">MIQILKIPETVLNKSTAVFTTYIHLIANRYKRSKTIKIHCETLAEQMNIHIRHIKTYLQELMDSGLIQISEPNLKQNGKLGAVTITLTTSDTYYVIVPLTIMTDETIPKTYRQYYARLKRIIDLKNFTTFKSPPELQQEIGCKERTYRDFINFMKTTKIDGQALIVDESSKREYKFIMSYEKYVANNHKETDIQQAIRKNDKAASQHENHTTTL</sequence>
<dbReference type="Proteomes" id="UP000276437">
    <property type="component" value="Chromosome"/>
</dbReference>
<evidence type="ECO:0000313" key="2">
    <source>
        <dbReference type="Proteomes" id="UP000276437"/>
    </source>
</evidence>
<dbReference type="Gene3D" id="1.10.10.10">
    <property type="entry name" value="Winged helix-like DNA-binding domain superfamily/Winged helix DNA-binding domain"/>
    <property type="match status" value="1"/>
</dbReference>
<dbReference type="RefSeq" id="WP_126305887.1">
    <property type="nucleotide sequence ID" value="NZ_AP018449.1"/>
</dbReference>
<gene>
    <name evidence="1" type="ORF">MAMMFC1_00322</name>
</gene>
<dbReference type="InterPro" id="IPR036388">
    <property type="entry name" value="WH-like_DNA-bd_sf"/>
</dbReference>
<dbReference type="KEGG" id="mana:MAMMFC1_00322"/>
<evidence type="ECO:0000313" key="1">
    <source>
        <dbReference type="EMBL" id="BBB89689.1"/>
    </source>
</evidence>
<accession>A0A348AF41</accession>
<name>A0A348AF41_9FIRM</name>